<dbReference type="GO" id="GO:0032259">
    <property type="term" value="P:methylation"/>
    <property type="evidence" value="ECO:0007669"/>
    <property type="project" value="UniProtKB-KW"/>
</dbReference>
<evidence type="ECO:0000256" key="1">
    <source>
        <dbReference type="ARBA" id="ARBA00022946"/>
    </source>
</evidence>
<dbReference type="eggNOG" id="COG0354">
    <property type="taxonomic scope" value="Bacteria"/>
</dbReference>
<protein>
    <submittedName>
        <fullName evidence="2">Aminomethyltransferase</fullName>
    </submittedName>
</protein>
<dbReference type="PANTHER" id="PTHR22602:SF0">
    <property type="entry name" value="TRANSFERASE CAF17, MITOCHONDRIAL-RELATED"/>
    <property type="match status" value="1"/>
</dbReference>
<dbReference type="STRING" id="1385515.GCA_000423325_01139"/>
<evidence type="ECO:0000313" key="3">
    <source>
        <dbReference type="Proteomes" id="UP000030003"/>
    </source>
</evidence>
<proteinExistence type="predicted"/>
<dbReference type="Gene3D" id="3.30.70.1400">
    <property type="entry name" value="Aminomethyltransferase beta-barrel domains"/>
    <property type="match status" value="1"/>
</dbReference>
<evidence type="ECO:0000313" key="2">
    <source>
        <dbReference type="EMBL" id="KGO99366.1"/>
    </source>
</evidence>
<dbReference type="OrthoDB" id="9796287at2"/>
<reference evidence="2 3" key="1">
    <citation type="submission" date="2013-08" db="EMBL/GenBank/DDBJ databases">
        <title>Genomic analysis of Lysobacter defluvii.</title>
        <authorList>
            <person name="Wang Q."/>
            <person name="Wang G."/>
        </authorList>
    </citation>
    <scope>NUCLEOTIDE SEQUENCE [LARGE SCALE GENOMIC DNA]</scope>
    <source>
        <strain evidence="2 3">IMMIB APB-9</strain>
    </source>
</reference>
<dbReference type="InterPro" id="IPR045179">
    <property type="entry name" value="YgfZ/GcvT"/>
</dbReference>
<dbReference type="PANTHER" id="PTHR22602">
    <property type="entry name" value="TRANSFERASE CAF17, MITOCHONDRIAL-RELATED"/>
    <property type="match status" value="1"/>
</dbReference>
<dbReference type="GO" id="GO:0008168">
    <property type="term" value="F:methyltransferase activity"/>
    <property type="evidence" value="ECO:0007669"/>
    <property type="project" value="UniProtKB-KW"/>
</dbReference>
<dbReference type="InterPro" id="IPR027266">
    <property type="entry name" value="TrmE/GcvT-like"/>
</dbReference>
<keyword evidence="2" id="KW-0808">Transferase</keyword>
<keyword evidence="2" id="KW-0489">Methyltransferase</keyword>
<dbReference type="SUPFAM" id="SSF103025">
    <property type="entry name" value="Folate-binding domain"/>
    <property type="match status" value="1"/>
</dbReference>
<name>A0A0A0MBY2_9GAMM</name>
<dbReference type="AlphaFoldDB" id="A0A0A0MBY2"/>
<gene>
    <name evidence="2" type="ORF">N791_08905</name>
</gene>
<dbReference type="Gene3D" id="3.30.1360.120">
    <property type="entry name" value="Probable tRNA modification gtpase trme, domain 1"/>
    <property type="match status" value="1"/>
</dbReference>
<dbReference type="GO" id="GO:0016226">
    <property type="term" value="P:iron-sulfur cluster assembly"/>
    <property type="evidence" value="ECO:0007669"/>
    <property type="project" value="TreeGrafter"/>
</dbReference>
<dbReference type="Proteomes" id="UP000030003">
    <property type="component" value="Unassembled WGS sequence"/>
</dbReference>
<accession>A0A0A0MBY2</accession>
<sequence length="290" mass="30596">MQHKSHAAAQPLLELPFHRLLRLSGKDALAFAKGQFMNDLEALGEGEWHWSGWLTPKGRVIALFAVLRQQDGLLLLLPDADPRAVGAALARFVFRSKVTLELPAARVTGRFAAPESAQGNRAAELGGQLELDMGGSGGARTLYIALDGEADERPAERDGSADWARADLEHGLPRLPGDAEPQWTPQQLSLERLQAFSVRKGCYPGQEIVARTHFLGKAKRGLVLLDAGAPVEVGAEVRAGEAAAGTIASVAPAGSGALALAVMPLEREPAPLTVGGAAVNALPLREGLAR</sequence>
<keyword evidence="3" id="KW-1185">Reference proteome</keyword>
<dbReference type="InterPro" id="IPR017703">
    <property type="entry name" value="YgfZ/GCV_T_CS"/>
</dbReference>
<keyword evidence="1" id="KW-0809">Transit peptide</keyword>
<dbReference type="RefSeq" id="WP_052106560.1">
    <property type="nucleotide sequence ID" value="NZ_AUHT01000006.1"/>
</dbReference>
<organism evidence="2 3">
    <name type="scientific">Lysobacter defluvii IMMIB APB-9 = DSM 18482</name>
    <dbReference type="NCBI Taxonomy" id="1385515"/>
    <lineage>
        <taxon>Bacteria</taxon>
        <taxon>Pseudomonadati</taxon>
        <taxon>Pseudomonadota</taxon>
        <taxon>Gammaproteobacteria</taxon>
        <taxon>Lysobacterales</taxon>
        <taxon>Lysobacteraceae</taxon>
        <taxon>Novilysobacter</taxon>
    </lineage>
</organism>
<dbReference type="EMBL" id="AVBH01000019">
    <property type="protein sequence ID" value="KGO99366.1"/>
    <property type="molecule type" value="Genomic_DNA"/>
</dbReference>
<dbReference type="NCBIfam" id="TIGR03317">
    <property type="entry name" value="ygfZ_signature"/>
    <property type="match status" value="1"/>
</dbReference>
<comment type="caution">
    <text evidence="2">The sequence shown here is derived from an EMBL/GenBank/DDBJ whole genome shotgun (WGS) entry which is preliminary data.</text>
</comment>